<dbReference type="AlphaFoldDB" id="K6C482"/>
<dbReference type="GO" id="GO:0005524">
    <property type="term" value="F:ATP binding"/>
    <property type="evidence" value="ECO:0007669"/>
    <property type="project" value="UniProtKB-KW"/>
</dbReference>
<evidence type="ECO:0000313" key="7">
    <source>
        <dbReference type="EMBL" id="EKN65950.1"/>
    </source>
</evidence>
<dbReference type="PATRIC" id="fig|1131731.3.peg.2380"/>
<evidence type="ECO:0000256" key="5">
    <source>
        <dbReference type="ARBA" id="ARBA00022840"/>
    </source>
</evidence>
<dbReference type="EMBL" id="AJLR01000095">
    <property type="protein sequence ID" value="EKN65950.1"/>
    <property type="molecule type" value="Genomic_DNA"/>
</dbReference>
<dbReference type="InterPro" id="IPR029056">
    <property type="entry name" value="Ribokinase-like"/>
</dbReference>
<keyword evidence="8" id="KW-1185">Reference proteome</keyword>
<dbReference type="STRING" id="1131731.BAZO_11550"/>
<dbReference type="PANTHER" id="PTHR43085:SF1">
    <property type="entry name" value="PSEUDOURIDINE KINASE-RELATED"/>
    <property type="match status" value="1"/>
</dbReference>
<dbReference type="SUPFAM" id="SSF53613">
    <property type="entry name" value="Ribokinase-like"/>
    <property type="match status" value="1"/>
</dbReference>
<gene>
    <name evidence="7" type="ORF">BAZO_11550</name>
</gene>
<evidence type="ECO:0000313" key="8">
    <source>
        <dbReference type="Proteomes" id="UP000006315"/>
    </source>
</evidence>
<keyword evidence="5" id="KW-0067">ATP-binding</keyword>
<protein>
    <submittedName>
        <fullName evidence="7">Cyclic nucleotide-binding protein</fullName>
    </submittedName>
</protein>
<name>K6C482_SCHAZ</name>
<feature type="domain" description="Carbohydrate kinase PfkB" evidence="6">
    <location>
        <begin position="3"/>
        <end position="298"/>
    </location>
</feature>
<dbReference type="PANTHER" id="PTHR43085">
    <property type="entry name" value="HEXOKINASE FAMILY MEMBER"/>
    <property type="match status" value="1"/>
</dbReference>
<keyword evidence="2" id="KW-0808">Transferase</keyword>
<dbReference type="GO" id="GO:0016301">
    <property type="term" value="F:kinase activity"/>
    <property type="evidence" value="ECO:0007669"/>
    <property type="project" value="UniProtKB-KW"/>
</dbReference>
<proteinExistence type="inferred from homology"/>
<dbReference type="InterPro" id="IPR050306">
    <property type="entry name" value="PfkB_Carbo_kinase"/>
</dbReference>
<dbReference type="Proteomes" id="UP000006315">
    <property type="component" value="Unassembled WGS sequence"/>
</dbReference>
<dbReference type="CDD" id="cd01166">
    <property type="entry name" value="KdgK"/>
    <property type="match status" value="1"/>
</dbReference>
<evidence type="ECO:0000256" key="2">
    <source>
        <dbReference type="ARBA" id="ARBA00022679"/>
    </source>
</evidence>
<sequence length="315" mass="35058">MDILTIGDALVSFNPSTTGPLRFVNTFERKVGGAELNVAIGCSRLGLKAGWISRLGKDEFGKYVYNFVRGEGVDVSQVKLVEGYPTSIYFKELLSSEKVNSYYYRQQSPTLSFNINEIDEDYVKQAKIFHISGVFPAVNDVNKEVMLHLLKMAKKHNLTVTFDPNIRLKLWSPEEARETLLSYLPYVDVLLIGEEEAEILLRTSEPDQFIQEVTKAGIHHAVLKQGERGATAFKDGDKVNVPAHNDIDVVDVIGAGDGFAAGYLYSMIQGWTLEKSVTFANAVAAHVISVKGDNEGLPYKEEMEIFLGKRKGISR</sequence>
<comment type="similarity">
    <text evidence="1">Belongs to the carbohydrate kinase PfkB family.</text>
</comment>
<evidence type="ECO:0000256" key="1">
    <source>
        <dbReference type="ARBA" id="ARBA00010688"/>
    </source>
</evidence>
<dbReference type="PROSITE" id="PS00584">
    <property type="entry name" value="PFKB_KINASES_2"/>
    <property type="match status" value="1"/>
</dbReference>
<organism evidence="7 8">
    <name type="scientific">Schinkia azotoformans LMG 9581</name>
    <dbReference type="NCBI Taxonomy" id="1131731"/>
    <lineage>
        <taxon>Bacteria</taxon>
        <taxon>Bacillati</taxon>
        <taxon>Bacillota</taxon>
        <taxon>Bacilli</taxon>
        <taxon>Bacillales</taxon>
        <taxon>Bacillaceae</taxon>
        <taxon>Calidifontibacillus/Schinkia group</taxon>
        <taxon>Schinkia</taxon>
    </lineage>
</organism>
<comment type="caution">
    <text evidence="7">The sequence shown here is derived from an EMBL/GenBank/DDBJ whole genome shotgun (WGS) entry which is preliminary data.</text>
</comment>
<dbReference type="Pfam" id="PF00294">
    <property type="entry name" value="PfkB"/>
    <property type="match status" value="1"/>
</dbReference>
<keyword evidence="4" id="KW-0418">Kinase</keyword>
<evidence type="ECO:0000256" key="4">
    <source>
        <dbReference type="ARBA" id="ARBA00022777"/>
    </source>
</evidence>
<dbReference type="Gene3D" id="3.40.1190.20">
    <property type="match status" value="1"/>
</dbReference>
<keyword evidence="3" id="KW-0547">Nucleotide-binding</keyword>
<dbReference type="InterPro" id="IPR011611">
    <property type="entry name" value="PfkB_dom"/>
</dbReference>
<evidence type="ECO:0000256" key="3">
    <source>
        <dbReference type="ARBA" id="ARBA00022741"/>
    </source>
</evidence>
<dbReference type="InterPro" id="IPR002173">
    <property type="entry name" value="Carboh/pur_kinase_PfkB_CS"/>
</dbReference>
<reference evidence="7 8" key="1">
    <citation type="journal article" date="2012" name="Front. Microbiol.">
        <title>Redundancy and modularity in membrane-associated dissimilatory nitrate reduction in Bacillus.</title>
        <authorList>
            <person name="Heylen K."/>
            <person name="Keltjens J."/>
        </authorList>
    </citation>
    <scope>NUCLEOTIDE SEQUENCE [LARGE SCALE GENOMIC DNA]</scope>
    <source>
        <strain evidence="7 8">LMG 9581</strain>
    </source>
</reference>
<evidence type="ECO:0000259" key="6">
    <source>
        <dbReference type="Pfam" id="PF00294"/>
    </source>
</evidence>
<accession>K6C482</accession>